<comment type="caution">
    <text evidence="3">The sequence shown here is derived from an EMBL/GenBank/DDBJ whole genome shotgun (WGS) entry which is preliminary data.</text>
</comment>
<dbReference type="EMBL" id="JAPDFW010000136">
    <property type="protein sequence ID" value="KAJ5066839.1"/>
    <property type="molecule type" value="Genomic_DNA"/>
</dbReference>
<feature type="coiled-coil region" evidence="1">
    <location>
        <begin position="150"/>
        <end position="177"/>
    </location>
</feature>
<keyword evidence="1" id="KW-0175">Coiled coil</keyword>
<proteinExistence type="predicted"/>
<dbReference type="OMA" id="YSHENLQ"/>
<organism evidence="3 4">
    <name type="scientific">Anaeramoeba ignava</name>
    <name type="common">Anaerobic marine amoeba</name>
    <dbReference type="NCBI Taxonomy" id="1746090"/>
    <lineage>
        <taxon>Eukaryota</taxon>
        <taxon>Metamonada</taxon>
        <taxon>Anaeramoebidae</taxon>
        <taxon>Anaeramoeba</taxon>
    </lineage>
</organism>
<reference evidence="3" key="1">
    <citation type="submission" date="2022-10" db="EMBL/GenBank/DDBJ databases">
        <title>Novel sulphate-reducing endosymbionts in the free-living metamonad Anaeramoeba.</title>
        <authorList>
            <person name="Jerlstrom-Hultqvist J."/>
            <person name="Cepicka I."/>
            <person name="Gallot-Lavallee L."/>
            <person name="Salas-Leiva D."/>
            <person name="Curtis B.A."/>
            <person name="Zahonova K."/>
            <person name="Pipaliya S."/>
            <person name="Dacks J."/>
            <person name="Roger A.J."/>
        </authorList>
    </citation>
    <scope>NUCLEOTIDE SEQUENCE</scope>
    <source>
        <strain evidence="3">BMAN</strain>
    </source>
</reference>
<sequence length="341" mass="40513">MNEFGIFPQSLTDSDITRMEAMSQEYLNVMDSNRSQDFSIMGSFPSNEMSLNSFDMHQTEQIGNQNRDDTENSLEMAEDQQNSDTYQRYQQRDFRNPFNHHQLFSQQNHLNFQQQNNQNFQQQNNQNFQQQNNQNFQQQNNQNFQQQNNQNFQQQNNQNFQQKNQRLNQNFQQSNHNSNFLNQNSQVKSIQLSSNSSLGTPQSEDSFFSPTQFGQFNQLNGNEDSKLLQIKQQYVNQRNRREKLKKILSENVNLKKEVENLKSTITKLQTQITLDQQTIEKKNQEIRKYEQIVKKLSSRNQNSNQNLNQNLNQNSKKQHQVLNSNNINFFVDALQQINKKK</sequence>
<accession>A0A9Q0R5K0</accession>
<feature type="region of interest" description="Disordered" evidence="2">
    <location>
        <begin position="64"/>
        <end position="87"/>
    </location>
</feature>
<dbReference type="AlphaFoldDB" id="A0A9Q0R5K0"/>
<evidence type="ECO:0000256" key="2">
    <source>
        <dbReference type="SAM" id="MobiDB-lite"/>
    </source>
</evidence>
<protein>
    <submittedName>
        <fullName evidence="3">Uncharacterized protein</fullName>
    </submittedName>
</protein>
<evidence type="ECO:0000313" key="4">
    <source>
        <dbReference type="Proteomes" id="UP001149090"/>
    </source>
</evidence>
<gene>
    <name evidence="3" type="ORF">M0811_03183</name>
</gene>
<evidence type="ECO:0000256" key="1">
    <source>
        <dbReference type="SAM" id="Coils"/>
    </source>
</evidence>
<evidence type="ECO:0000313" key="3">
    <source>
        <dbReference type="EMBL" id="KAJ5066839.1"/>
    </source>
</evidence>
<keyword evidence="4" id="KW-1185">Reference proteome</keyword>
<feature type="coiled-coil region" evidence="1">
    <location>
        <begin position="227"/>
        <end position="313"/>
    </location>
</feature>
<dbReference type="Proteomes" id="UP001149090">
    <property type="component" value="Unassembled WGS sequence"/>
</dbReference>
<name>A0A9Q0R5K0_ANAIG</name>
<feature type="region of interest" description="Disordered" evidence="2">
    <location>
        <begin position="191"/>
        <end position="211"/>
    </location>
</feature>